<proteinExistence type="predicted"/>
<evidence type="ECO:0000313" key="1">
    <source>
        <dbReference type="EMBL" id="KAK1364514.1"/>
    </source>
</evidence>
<dbReference type="GO" id="GO:0003677">
    <property type="term" value="F:DNA binding"/>
    <property type="evidence" value="ECO:0007669"/>
    <property type="project" value="UniProtKB-KW"/>
</dbReference>
<dbReference type="PANTHER" id="PTHR33593:SF25">
    <property type="entry name" value="S-ADENOSYL-L-METHIONINE-DEPENDENT METHYLTRANSFERASE-RELATED"/>
    <property type="match status" value="1"/>
</dbReference>
<dbReference type="Proteomes" id="UP001237642">
    <property type="component" value="Unassembled WGS sequence"/>
</dbReference>
<gene>
    <name evidence="1" type="ORF">POM88_040075</name>
</gene>
<protein>
    <submittedName>
        <fullName evidence="1">Homeodomain-interacting protein</fullName>
    </submittedName>
</protein>
<dbReference type="Gene3D" id="3.40.50.150">
    <property type="entry name" value="Vaccinia Virus protein VP39"/>
    <property type="match status" value="1"/>
</dbReference>
<comment type="caution">
    <text evidence="1">The sequence shown here is derived from an EMBL/GenBank/DDBJ whole genome shotgun (WGS) entry which is preliminary data.</text>
</comment>
<name>A0AAD8HDU6_9APIA</name>
<dbReference type="InterPro" id="IPR009902">
    <property type="entry name" value="DUF1442"/>
</dbReference>
<dbReference type="EMBL" id="JAUIZM010000009">
    <property type="protein sequence ID" value="KAK1364514.1"/>
    <property type="molecule type" value="Genomic_DNA"/>
</dbReference>
<keyword evidence="1" id="KW-0371">Homeobox</keyword>
<accession>A0AAD8HDU6</accession>
<evidence type="ECO:0000313" key="2">
    <source>
        <dbReference type="Proteomes" id="UP001237642"/>
    </source>
</evidence>
<organism evidence="1 2">
    <name type="scientific">Heracleum sosnowskyi</name>
    <dbReference type="NCBI Taxonomy" id="360622"/>
    <lineage>
        <taxon>Eukaryota</taxon>
        <taxon>Viridiplantae</taxon>
        <taxon>Streptophyta</taxon>
        <taxon>Embryophyta</taxon>
        <taxon>Tracheophyta</taxon>
        <taxon>Spermatophyta</taxon>
        <taxon>Magnoliopsida</taxon>
        <taxon>eudicotyledons</taxon>
        <taxon>Gunneridae</taxon>
        <taxon>Pentapetalae</taxon>
        <taxon>asterids</taxon>
        <taxon>campanulids</taxon>
        <taxon>Apiales</taxon>
        <taxon>Apiaceae</taxon>
        <taxon>Apioideae</taxon>
        <taxon>apioid superclade</taxon>
        <taxon>Tordylieae</taxon>
        <taxon>Tordyliinae</taxon>
        <taxon>Heracleum</taxon>
    </lineage>
</organism>
<sequence>MKLVWSPETSAKAYIDTIKACKLVSGSGEAELISAMAGGWNPKLIAEAWSHGNSITTSIGLAIAANHLGARHVCIVPDEQSRLAYRAAMQSKGTADEYFPEMIVGKAEEVVEELTGIEFLVVDGQRKEFCRVVRASKLSHRGAVLVCRNCSLCNMAGFRWSRVLNNATRVVRSLILPVGKGLDIAYVSSNGGNKKAQSRWIVHIDQKSGEEHVFRG</sequence>
<keyword evidence="1" id="KW-0238">DNA-binding</keyword>
<reference evidence="1" key="1">
    <citation type="submission" date="2023-02" db="EMBL/GenBank/DDBJ databases">
        <title>Genome of toxic invasive species Heracleum sosnowskyi carries increased number of genes despite the absence of recent whole-genome duplications.</title>
        <authorList>
            <person name="Schelkunov M."/>
            <person name="Shtratnikova V."/>
            <person name="Makarenko M."/>
            <person name="Klepikova A."/>
            <person name="Omelchenko D."/>
            <person name="Novikova G."/>
            <person name="Obukhova E."/>
            <person name="Bogdanov V."/>
            <person name="Penin A."/>
            <person name="Logacheva M."/>
        </authorList>
    </citation>
    <scope>NUCLEOTIDE SEQUENCE</scope>
    <source>
        <strain evidence="1">Hsosn_3</strain>
        <tissue evidence="1">Leaf</tissue>
    </source>
</reference>
<dbReference type="PANTHER" id="PTHR33593">
    <property type="entry name" value="DUF1442 FAMILY PROTEIN"/>
    <property type="match status" value="1"/>
</dbReference>
<keyword evidence="2" id="KW-1185">Reference proteome</keyword>
<dbReference type="AlphaFoldDB" id="A0AAD8HDU6"/>
<dbReference type="Pfam" id="PF07279">
    <property type="entry name" value="DUF1442"/>
    <property type="match status" value="1"/>
</dbReference>
<reference evidence="1" key="2">
    <citation type="submission" date="2023-05" db="EMBL/GenBank/DDBJ databases">
        <authorList>
            <person name="Schelkunov M.I."/>
        </authorList>
    </citation>
    <scope>NUCLEOTIDE SEQUENCE</scope>
    <source>
        <strain evidence="1">Hsosn_3</strain>
        <tissue evidence="1">Leaf</tissue>
    </source>
</reference>
<dbReference type="InterPro" id="IPR029063">
    <property type="entry name" value="SAM-dependent_MTases_sf"/>
</dbReference>